<keyword evidence="3" id="KW-0347">Helicase</keyword>
<dbReference type="PANTHER" id="PTHR18934:SF99">
    <property type="entry name" value="ATP-DEPENDENT RNA HELICASE DHX37-RELATED"/>
    <property type="match status" value="1"/>
</dbReference>
<reference evidence="6" key="1">
    <citation type="journal article" date="2020" name="Nature">
        <title>Giant virus diversity and host interactions through global metagenomics.</title>
        <authorList>
            <person name="Schulz F."/>
            <person name="Roux S."/>
            <person name="Paez-Espino D."/>
            <person name="Jungbluth S."/>
            <person name="Walsh D.A."/>
            <person name="Denef V.J."/>
            <person name="McMahon K.D."/>
            <person name="Konstantinidis K.T."/>
            <person name="Eloe-Fadrosh E.A."/>
            <person name="Kyrpides N.C."/>
            <person name="Woyke T."/>
        </authorList>
    </citation>
    <scope>NUCLEOTIDE SEQUENCE</scope>
    <source>
        <strain evidence="6">GVMAG-S-1101169-75</strain>
    </source>
</reference>
<dbReference type="Pfam" id="PF00271">
    <property type="entry name" value="Helicase_C"/>
    <property type="match status" value="1"/>
</dbReference>
<accession>A0A6C0K635</accession>
<dbReference type="PANTHER" id="PTHR18934">
    <property type="entry name" value="ATP-DEPENDENT RNA HELICASE"/>
    <property type="match status" value="1"/>
</dbReference>
<dbReference type="PROSITE" id="PS51194">
    <property type="entry name" value="HELICASE_CTER"/>
    <property type="match status" value="1"/>
</dbReference>
<dbReference type="GO" id="GO:0003723">
    <property type="term" value="F:RNA binding"/>
    <property type="evidence" value="ECO:0007669"/>
    <property type="project" value="TreeGrafter"/>
</dbReference>
<name>A0A6C0K635_9ZZZZ</name>
<keyword evidence="1" id="KW-0547">Nucleotide-binding</keyword>
<keyword evidence="4" id="KW-0067">ATP-binding</keyword>
<dbReference type="Pfam" id="PF13245">
    <property type="entry name" value="AAA_19"/>
    <property type="match status" value="1"/>
</dbReference>
<dbReference type="InterPro" id="IPR027417">
    <property type="entry name" value="P-loop_NTPase"/>
</dbReference>
<keyword evidence="2" id="KW-0378">Hydrolase</keyword>
<evidence type="ECO:0000259" key="5">
    <source>
        <dbReference type="PROSITE" id="PS51194"/>
    </source>
</evidence>
<evidence type="ECO:0000256" key="3">
    <source>
        <dbReference type="ARBA" id="ARBA00022806"/>
    </source>
</evidence>
<dbReference type="InterPro" id="IPR001650">
    <property type="entry name" value="Helicase_C-like"/>
</dbReference>
<dbReference type="SMART" id="SM00490">
    <property type="entry name" value="HELICc"/>
    <property type="match status" value="1"/>
</dbReference>
<evidence type="ECO:0000256" key="2">
    <source>
        <dbReference type="ARBA" id="ARBA00022801"/>
    </source>
</evidence>
<protein>
    <recommendedName>
        <fullName evidence="5">Helicase C-terminal domain-containing protein</fullName>
    </recommendedName>
</protein>
<organism evidence="6">
    <name type="scientific">viral metagenome</name>
    <dbReference type="NCBI Taxonomy" id="1070528"/>
    <lineage>
        <taxon>unclassified sequences</taxon>
        <taxon>metagenomes</taxon>
        <taxon>organismal metagenomes</taxon>
    </lineage>
</organism>
<proteinExistence type="predicted"/>
<dbReference type="SUPFAM" id="SSF52540">
    <property type="entry name" value="P-loop containing nucleoside triphosphate hydrolases"/>
    <property type="match status" value="1"/>
</dbReference>
<evidence type="ECO:0000256" key="1">
    <source>
        <dbReference type="ARBA" id="ARBA00022741"/>
    </source>
</evidence>
<evidence type="ECO:0000256" key="4">
    <source>
        <dbReference type="ARBA" id="ARBA00022840"/>
    </source>
</evidence>
<dbReference type="GO" id="GO:0004386">
    <property type="term" value="F:helicase activity"/>
    <property type="evidence" value="ECO:0007669"/>
    <property type="project" value="UniProtKB-KW"/>
</dbReference>
<sequence>MLREILQTYYNHSILSIEGPAGCGKTRSMISFLLGNSTADFLGQHILLIQPTAMAISRAEQMKKKIMRGEHHRNVSILNARLAFHTLLDTYQSNTEEPIDTVVVDEAQFHSLDYEALLRLLSFLHREWALTPRIYFLSSNLDRSKMQMLFPSIYFAPNICCLPRYPVQIQYREWFSKTPFTQASLLMREYITSMLVEEYPLKHPRIIVFLASHHHCEQYKSYLEDIYGIKDCILYHGGQKRHVLPWDSSQRFILLTTNIMESALPLPDVSLIVDLGVYYHKMPNGVVSLQWCDQTMLDQRAGKTGRTGPGTVVRAFHRSLLKHLCYRTEMEYSWEWVIIDLMTRGLDPSVVLGSALINPSMNRLQMHGLLKSARILHFAKQSDLEPECAVMMYRFMKSGKKVLENEKAGRLLILLTILLLHLVRTQNKSFFCSYPPPSKRGIVFERDEVCILLSFFLSLYCSSSSCTDRLLEIYPLDKKTFDMWKQRCYAFFQQFPETETHVLELSQVHKTFMTRVSPNKNKNVQLYDLGPHRESLSRFFFHQTTLEITRSHATRKVMDRECFDSRMFSKVYTVLPNRPFLVLHWKHLEQLPTPVVSLFLFPHHWRFSVHVHLMEALREHVLYQADKEITRYKKKPFLDDIREIVAHHPYNHGMMQTMDEWKQQIIIWNASR</sequence>
<dbReference type="AlphaFoldDB" id="A0A6C0K635"/>
<dbReference type="GO" id="GO:0005524">
    <property type="term" value="F:ATP binding"/>
    <property type="evidence" value="ECO:0007669"/>
    <property type="project" value="UniProtKB-KW"/>
</dbReference>
<feature type="domain" description="Helicase C-terminal" evidence="5">
    <location>
        <begin position="190"/>
        <end position="342"/>
    </location>
</feature>
<evidence type="ECO:0000313" key="6">
    <source>
        <dbReference type="EMBL" id="QHU11708.1"/>
    </source>
</evidence>
<dbReference type="Gene3D" id="3.40.50.300">
    <property type="entry name" value="P-loop containing nucleotide triphosphate hydrolases"/>
    <property type="match status" value="2"/>
</dbReference>
<dbReference type="GO" id="GO:0016787">
    <property type="term" value="F:hydrolase activity"/>
    <property type="evidence" value="ECO:0007669"/>
    <property type="project" value="UniProtKB-KW"/>
</dbReference>
<dbReference type="EMBL" id="MN740788">
    <property type="protein sequence ID" value="QHU11708.1"/>
    <property type="molecule type" value="Genomic_DNA"/>
</dbReference>